<keyword evidence="3" id="KW-1185">Reference proteome</keyword>
<feature type="chain" id="PRO_5047049648" description="T9SS type A sorting domain-containing protein" evidence="1">
    <location>
        <begin position="21"/>
        <end position="493"/>
    </location>
</feature>
<evidence type="ECO:0000313" key="2">
    <source>
        <dbReference type="EMBL" id="GAA4347938.1"/>
    </source>
</evidence>
<accession>A0ABP8HZ56</accession>
<evidence type="ECO:0000313" key="3">
    <source>
        <dbReference type="Proteomes" id="UP001501153"/>
    </source>
</evidence>
<protein>
    <recommendedName>
        <fullName evidence="4">T9SS type A sorting domain-containing protein</fullName>
    </recommendedName>
</protein>
<organism evidence="2 3">
    <name type="scientific">Hymenobacter saemangeumensis</name>
    <dbReference type="NCBI Taxonomy" id="1084522"/>
    <lineage>
        <taxon>Bacteria</taxon>
        <taxon>Pseudomonadati</taxon>
        <taxon>Bacteroidota</taxon>
        <taxon>Cytophagia</taxon>
        <taxon>Cytophagales</taxon>
        <taxon>Hymenobacteraceae</taxon>
        <taxon>Hymenobacter</taxon>
    </lineage>
</organism>
<name>A0ABP8HZ56_9BACT</name>
<evidence type="ECO:0000256" key="1">
    <source>
        <dbReference type="SAM" id="SignalP"/>
    </source>
</evidence>
<evidence type="ECO:0008006" key="4">
    <source>
        <dbReference type="Google" id="ProtNLM"/>
    </source>
</evidence>
<dbReference type="Proteomes" id="UP001501153">
    <property type="component" value="Unassembled WGS sequence"/>
</dbReference>
<comment type="caution">
    <text evidence="2">The sequence shown here is derived from an EMBL/GenBank/DDBJ whole genome shotgun (WGS) entry which is preliminary data.</text>
</comment>
<gene>
    <name evidence="2" type="ORF">GCM10023185_03360</name>
</gene>
<sequence>MRHFYLCALLLLALAIRSQAQDFRPFRPGLTYQYSEAGTPGDTTHTLRLGPGTRVGADSVFRFNARTSRSYQAGPVNCGRQVARPDNLFGASLTVLANAVYTLTAANGRALTLRPRSPLGQPWAAAPGLTAQVTARTQGSAALLPRADSLVTITLSDGASLLLSKSFGLLQGPALGAYLNPRLPRKSLQLTALPELQAGVSRLGALAAYDFQPGDVFLRRTYSYGIGAPCTQYTWTRDSILTRTASRRGDTLSYRIWRRTLTQVCGNGPGTLSSPTTVTLVVTAAYRNMGTLTGYWEERTAGGSGVGLLHSASYRNSRFNRRPVQEHAQHAACMSSPAADTTGLFNTGSLDFGYEFHTAPGLGEVYEASLSFSGDLTILLGYRKGAESWGQLPGFAQLMPAATRRAAATTLAWPNPFGPELRVAVELTRPQALSAELRNALGQLVLGPTSSATYPAGSHTLALNTTALPAGLYTLHLRFEAEGRSEVLKVLKQ</sequence>
<feature type="signal peptide" evidence="1">
    <location>
        <begin position="1"/>
        <end position="20"/>
    </location>
</feature>
<reference evidence="3" key="1">
    <citation type="journal article" date="2019" name="Int. J. Syst. Evol. Microbiol.">
        <title>The Global Catalogue of Microorganisms (GCM) 10K type strain sequencing project: providing services to taxonomists for standard genome sequencing and annotation.</title>
        <authorList>
            <consortium name="The Broad Institute Genomics Platform"/>
            <consortium name="The Broad Institute Genome Sequencing Center for Infectious Disease"/>
            <person name="Wu L."/>
            <person name="Ma J."/>
        </authorList>
    </citation>
    <scope>NUCLEOTIDE SEQUENCE [LARGE SCALE GENOMIC DNA]</scope>
    <source>
        <strain evidence="3">JCM 17923</strain>
    </source>
</reference>
<proteinExistence type="predicted"/>
<dbReference type="EMBL" id="BAABGZ010000008">
    <property type="protein sequence ID" value="GAA4347938.1"/>
    <property type="molecule type" value="Genomic_DNA"/>
</dbReference>
<dbReference type="RefSeq" id="WP_345233225.1">
    <property type="nucleotide sequence ID" value="NZ_BAABGZ010000008.1"/>
</dbReference>
<keyword evidence="1" id="KW-0732">Signal</keyword>